<organism evidence="2 3">
    <name type="scientific">Pseudolycoriella hygida</name>
    <dbReference type="NCBI Taxonomy" id="35572"/>
    <lineage>
        <taxon>Eukaryota</taxon>
        <taxon>Metazoa</taxon>
        <taxon>Ecdysozoa</taxon>
        <taxon>Arthropoda</taxon>
        <taxon>Hexapoda</taxon>
        <taxon>Insecta</taxon>
        <taxon>Pterygota</taxon>
        <taxon>Neoptera</taxon>
        <taxon>Endopterygota</taxon>
        <taxon>Diptera</taxon>
        <taxon>Nematocera</taxon>
        <taxon>Sciaroidea</taxon>
        <taxon>Sciaridae</taxon>
        <taxon>Pseudolycoriella</taxon>
    </lineage>
</organism>
<keyword evidence="1" id="KW-1133">Transmembrane helix</keyword>
<keyword evidence="3" id="KW-1185">Reference proteome</keyword>
<sequence>MDLDISEEILYFTQLLAVAARKYTTKAYNAAHRWIQITPAHTENLRNFWQFRKGLQVLQSGSGFNPYANKHQIFLQRQIAHVKNVFKYFFVVANITIFFMLAPPILQTDTYDVQNNSNQSLGDSIHERKLPFDWSNKQFDVTVSPTY</sequence>
<accession>A0A9Q0S1G2</accession>
<evidence type="ECO:0000256" key="1">
    <source>
        <dbReference type="SAM" id="Phobius"/>
    </source>
</evidence>
<comment type="caution">
    <text evidence="2">The sequence shown here is derived from an EMBL/GenBank/DDBJ whole genome shotgun (WGS) entry which is preliminary data.</text>
</comment>
<reference evidence="2" key="1">
    <citation type="submission" date="2022-07" db="EMBL/GenBank/DDBJ databases">
        <authorList>
            <person name="Trinca V."/>
            <person name="Uliana J.V.C."/>
            <person name="Torres T.T."/>
            <person name="Ward R.J."/>
            <person name="Monesi N."/>
        </authorList>
    </citation>
    <scope>NUCLEOTIDE SEQUENCE</scope>
    <source>
        <strain evidence="2">HSMRA1968</strain>
        <tissue evidence="2">Whole embryos</tissue>
    </source>
</reference>
<feature type="transmembrane region" description="Helical" evidence="1">
    <location>
        <begin position="85"/>
        <end position="106"/>
    </location>
</feature>
<evidence type="ECO:0000313" key="2">
    <source>
        <dbReference type="EMBL" id="KAJ6639988.1"/>
    </source>
</evidence>
<dbReference type="Proteomes" id="UP001151699">
    <property type="component" value="Chromosome X"/>
</dbReference>
<keyword evidence="1" id="KW-0812">Transmembrane</keyword>
<name>A0A9Q0S1G2_9DIPT</name>
<gene>
    <name evidence="2" type="ORF">Bhyg_12736</name>
</gene>
<keyword evidence="1" id="KW-0472">Membrane</keyword>
<dbReference type="EMBL" id="WJQU01000003">
    <property type="protein sequence ID" value="KAJ6639988.1"/>
    <property type="molecule type" value="Genomic_DNA"/>
</dbReference>
<proteinExistence type="predicted"/>
<evidence type="ECO:0000313" key="3">
    <source>
        <dbReference type="Proteomes" id="UP001151699"/>
    </source>
</evidence>
<dbReference type="AlphaFoldDB" id="A0A9Q0S1G2"/>
<protein>
    <submittedName>
        <fullName evidence="2">Uncharacterized protein</fullName>
    </submittedName>
</protein>